<reference evidence="3 4" key="1">
    <citation type="journal article" date="2010" name="Stand. Genomic Sci.">
        <title>Complete genome sequence of Conexibacter woesei type strain (ID131577).</title>
        <authorList>
            <person name="Pukall R."/>
            <person name="Lapidus A."/>
            <person name="Glavina Del Rio T."/>
            <person name="Copeland A."/>
            <person name="Tice H."/>
            <person name="Cheng J.-F."/>
            <person name="Lucas S."/>
            <person name="Chen F."/>
            <person name="Nolan M."/>
            <person name="Bruce D."/>
            <person name="Goodwin L."/>
            <person name="Pitluck S."/>
            <person name="Mavromatis K."/>
            <person name="Ivanova N."/>
            <person name="Ovchinnikova G."/>
            <person name="Pati A."/>
            <person name="Chen A."/>
            <person name="Palaniappan K."/>
            <person name="Land M."/>
            <person name="Hauser L."/>
            <person name="Chang Y.-J."/>
            <person name="Jeffries C.D."/>
            <person name="Chain P."/>
            <person name="Meincke L."/>
            <person name="Sims D."/>
            <person name="Brettin T."/>
            <person name="Detter J.C."/>
            <person name="Rohde M."/>
            <person name="Goeker M."/>
            <person name="Bristow J."/>
            <person name="Eisen J.A."/>
            <person name="Markowitz V."/>
            <person name="Kyrpides N.C."/>
            <person name="Klenk H.-P."/>
            <person name="Hugenholtz P."/>
        </authorList>
    </citation>
    <scope>NUCLEOTIDE SEQUENCE [LARGE SCALE GENOMIC DNA]</scope>
    <source>
        <strain evidence="4">DSM 14684 / CIP 108061 / JCM 11494 / NBRC 100937 / ID131577</strain>
    </source>
</reference>
<dbReference type="PANTHER" id="PTHR35176">
    <property type="entry name" value="HEME OXYGENASE HI_0854-RELATED"/>
    <property type="match status" value="1"/>
</dbReference>
<dbReference type="RefSeq" id="WP_012935524.1">
    <property type="nucleotide sequence ID" value="NC_013739.1"/>
</dbReference>
<dbReference type="HOGENOM" id="CLU_123922_3_2_11"/>
<dbReference type="GO" id="GO:0005829">
    <property type="term" value="C:cytosol"/>
    <property type="evidence" value="ECO:0007669"/>
    <property type="project" value="TreeGrafter"/>
</dbReference>
<gene>
    <name evidence="3" type="ordered locus">Cwoe_4056</name>
</gene>
<dbReference type="Pfam" id="PF01243">
    <property type="entry name" value="PNPOx_N"/>
    <property type="match status" value="1"/>
</dbReference>
<dbReference type="InterPro" id="IPR011576">
    <property type="entry name" value="Pyridox_Oxase_N"/>
</dbReference>
<dbReference type="AlphaFoldDB" id="D3F4L6"/>
<dbReference type="SUPFAM" id="SSF50475">
    <property type="entry name" value="FMN-binding split barrel"/>
    <property type="match status" value="1"/>
</dbReference>
<dbReference type="InterPro" id="IPR012349">
    <property type="entry name" value="Split_barrel_FMN-bd"/>
</dbReference>
<name>D3F4L6_CONWI</name>
<keyword evidence="4" id="KW-1185">Reference proteome</keyword>
<dbReference type="Proteomes" id="UP000008229">
    <property type="component" value="Chromosome"/>
</dbReference>
<dbReference type="GO" id="GO:0070967">
    <property type="term" value="F:coenzyme F420 binding"/>
    <property type="evidence" value="ECO:0007669"/>
    <property type="project" value="TreeGrafter"/>
</dbReference>
<dbReference type="Gene3D" id="2.30.110.10">
    <property type="entry name" value="Electron Transport, Fmn-binding Protein, Chain A"/>
    <property type="match status" value="1"/>
</dbReference>
<dbReference type="InterPro" id="IPR052019">
    <property type="entry name" value="F420H2_bilvrd_red/Heme_oxyg"/>
</dbReference>
<organism evidence="3 4">
    <name type="scientific">Conexibacter woesei (strain DSM 14684 / CCUG 47730 / CIP 108061 / JCM 11494 / NBRC 100937 / ID131577)</name>
    <dbReference type="NCBI Taxonomy" id="469383"/>
    <lineage>
        <taxon>Bacteria</taxon>
        <taxon>Bacillati</taxon>
        <taxon>Actinomycetota</taxon>
        <taxon>Thermoleophilia</taxon>
        <taxon>Solirubrobacterales</taxon>
        <taxon>Conexibacteraceae</taxon>
        <taxon>Conexibacter</taxon>
    </lineage>
</organism>
<dbReference type="InterPro" id="IPR019920">
    <property type="entry name" value="F420-binding_dom_put"/>
</dbReference>
<evidence type="ECO:0000313" key="3">
    <source>
        <dbReference type="EMBL" id="ADB52473.1"/>
    </source>
</evidence>
<dbReference type="NCBIfam" id="TIGR03618">
    <property type="entry name" value="Rv1155_F420"/>
    <property type="match status" value="1"/>
</dbReference>
<evidence type="ECO:0000259" key="2">
    <source>
        <dbReference type="Pfam" id="PF01243"/>
    </source>
</evidence>
<dbReference type="EMBL" id="CP001854">
    <property type="protein sequence ID" value="ADB52473.1"/>
    <property type="molecule type" value="Genomic_DNA"/>
</dbReference>
<dbReference type="KEGG" id="cwo:Cwoe_4056"/>
<dbReference type="PANTHER" id="PTHR35176:SF6">
    <property type="entry name" value="HEME OXYGENASE HI_0854-RELATED"/>
    <property type="match status" value="1"/>
</dbReference>
<dbReference type="eggNOG" id="COG3467">
    <property type="taxonomic scope" value="Bacteria"/>
</dbReference>
<reference evidence="4" key="2">
    <citation type="submission" date="2010-01" db="EMBL/GenBank/DDBJ databases">
        <title>The complete genome of Conexibacter woesei DSM 14684.</title>
        <authorList>
            <consortium name="US DOE Joint Genome Institute (JGI-PGF)"/>
            <person name="Lucas S."/>
            <person name="Copeland A."/>
            <person name="Lapidus A."/>
            <person name="Glavina del Rio T."/>
            <person name="Dalin E."/>
            <person name="Tice H."/>
            <person name="Bruce D."/>
            <person name="Goodwin L."/>
            <person name="Pitluck S."/>
            <person name="Kyrpides N."/>
            <person name="Mavromatis K."/>
            <person name="Ivanova N."/>
            <person name="Mikhailova N."/>
            <person name="Chertkov O."/>
            <person name="Brettin T."/>
            <person name="Detter J.C."/>
            <person name="Han C."/>
            <person name="Larimer F."/>
            <person name="Land M."/>
            <person name="Hauser L."/>
            <person name="Markowitz V."/>
            <person name="Cheng J.-F."/>
            <person name="Hugenholtz P."/>
            <person name="Woyke T."/>
            <person name="Wu D."/>
            <person name="Pukall R."/>
            <person name="Steenblock K."/>
            <person name="Schneider S."/>
            <person name="Klenk H.-P."/>
            <person name="Eisen J.A."/>
        </authorList>
    </citation>
    <scope>NUCLEOTIDE SEQUENCE [LARGE SCALE GENOMIC DNA]</scope>
    <source>
        <strain evidence="4">DSM 14684 / CIP 108061 / JCM 11494 / NBRC 100937 / ID131577</strain>
    </source>
</reference>
<dbReference type="GO" id="GO:0016627">
    <property type="term" value="F:oxidoreductase activity, acting on the CH-CH group of donors"/>
    <property type="evidence" value="ECO:0007669"/>
    <property type="project" value="TreeGrafter"/>
</dbReference>
<sequence>MAERIEGRSRELLEEPNLCFVATLRSDGTPHVAPVWADLDGDVVRVNSAKGRMWPTNLERDPRVTLTIPNRDNPYEYVSIRGRVVDESVEGADAHIDLLAKKYIGADVYPLHTPEEQRIILRIEPEHVYHRGG</sequence>
<dbReference type="OrthoDB" id="162914at2"/>
<proteinExistence type="predicted"/>
<feature type="domain" description="Pyridoxamine 5'-phosphate oxidase N-terminal" evidence="2">
    <location>
        <begin position="8"/>
        <end position="130"/>
    </location>
</feature>
<dbReference type="STRING" id="469383.Cwoe_4056"/>
<evidence type="ECO:0000313" key="4">
    <source>
        <dbReference type="Proteomes" id="UP000008229"/>
    </source>
</evidence>
<protein>
    <submittedName>
        <fullName evidence="3">PPOX class putative F420-dependent enzyme</fullName>
    </submittedName>
</protein>
<keyword evidence="1" id="KW-0560">Oxidoreductase</keyword>
<evidence type="ECO:0000256" key="1">
    <source>
        <dbReference type="ARBA" id="ARBA00023002"/>
    </source>
</evidence>
<accession>D3F4L6</accession>